<dbReference type="EMBL" id="ACOU01000004">
    <property type="protein sequence ID" value="EKX72696.1"/>
    <property type="molecule type" value="Genomic_DNA"/>
</dbReference>
<feature type="transmembrane region" description="Helical" evidence="9">
    <location>
        <begin position="311"/>
        <end position="331"/>
    </location>
</feature>
<dbReference type="GO" id="GO:0015095">
    <property type="term" value="F:magnesium ion transmembrane transporter activity"/>
    <property type="evidence" value="ECO:0007669"/>
    <property type="project" value="TreeGrafter"/>
</dbReference>
<accession>L1LBI5</accession>
<evidence type="ECO:0000256" key="8">
    <source>
        <dbReference type="ARBA" id="ARBA00023136"/>
    </source>
</evidence>
<dbReference type="Proteomes" id="UP000031512">
    <property type="component" value="Unassembled WGS sequence"/>
</dbReference>
<organism evidence="10 11">
    <name type="scientific">Theileria equi strain WA</name>
    <dbReference type="NCBI Taxonomy" id="1537102"/>
    <lineage>
        <taxon>Eukaryota</taxon>
        <taxon>Sar</taxon>
        <taxon>Alveolata</taxon>
        <taxon>Apicomplexa</taxon>
        <taxon>Aconoidasida</taxon>
        <taxon>Piroplasmida</taxon>
        <taxon>Theileriidae</taxon>
        <taxon>Theileria</taxon>
    </lineage>
</organism>
<evidence type="ECO:0000256" key="9">
    <source>
        <dbReference type="SAM" id="Phobius"/>
    </source>
</evidence>
<dbReference type="GO" id="GO:0016020">
    <property type="term" value="C:membrane"/>
    <property type="evidence" value="ECO:0007669"/>
    <property type="project" value="UniProtKB-SubCell"/>
</dbReference>
<dbReference type="GeneID" id="15804331"/>
<dbReference type="RefSeq" id="XP_004832148.1">
    <property type="nucleotide sequence ID" value="XM_004832091.1"/>
</dbReference>
<sequence>MSSMVKISKIQGKHMVIEVKKGQFFMNEFSCFDLLRKVKASCNIDKSRSNGHITYRDCKQMLSDAECVPNINARFECILVRLFPVSCIILMDSVLAIANENLKLDGLIKDLCHITGLYHGATDSESCAVARGESIPKGDADMYAAELVSDSRFPFEVSVLECCYNTAISHLESDLLSVERQFRLVDDMVMNKKKYKDISIILHDIKQPVSNVLEVSKGFEELMNEILNDSENIKMLEFSNHMALYGNEPSKVHFSECSLNRDLEILLEYFDQEIEHLSKRSRTIYNSLADLERHINMELAITRNEMMRFEVMCSIIGTAFGAGACLSGLFGMNVINGFEESKFAFTVITVIFLIALFIALCITKFLHLKHRV</sequence>
<dbReference type="KEGG" id="beq:BEWA_012550"/>
<dbReference type="eggNOG" id="KOG2662">
    <property type="taxonomic scope" value="Eukaryota"/>
</dbReference>
<gene>
    <name evidence="10" type="ORF">BEWA_012550</name>
</gene>
<evidence type="ECO:0000256" key="2">
    <source>
        <dbReference type="ARBA" id="ARBA00022448"/>
    </source>
</evidence>
<evidence type="ECO:0000256" key="6">
    <source>
        <dbReference type="ARBA" id="ARBA00022989"/>
    </source>
</evidence>
<name>L1LBI5_THEEQ</name>
<feature type="transmembrane region" description="Helical" evidence="9">
    <location>
        <begin position="343"/>
        <end position="366"/>
    </location>
</feature>
<protein>
    <recommendedName>
        <fullName evidence="12">Magnesium transporter</fullName>
    </recommendedName>
</protein>
<keyword evidence="4" id="KW-0460">Magnesium</keyword>
<evidence type="ECO:0000313" key="11">
    <source>
        <dbReference type="Proteomes" id="UP000031512"/>
    </source>
</evidence>
<keyword evidence="7" id="KW-0406">Ion transport</keyword>
<keyword evidence="2" id="KW-0813">Transport</keyword>
<keyword evidence="5" id="KW-0809">Transit peptide</keyword>
<dbReference type="PANTHER" id="PTHR13890:SF0">
    <property type="entry name" value="MAGNESIUM TRANSPORTER MRS2 HOMOLOG, MITOCHONDRIAL"/>
    <property type="match status" value="1"/>
</dbReference>
<keyword evidence="11" id="KW-1185">Reference proteome</keyword>
<evidence type="ECO:0000256" key="5">
    <source>
        <dbReference type="ARBA" id="ARBA00022946"/>
    </source>
</evidence>
<evidence type="ECO:0000256" key="3">
    <source>
        <dbReference type="ARBA" id="ARBA00022692"/>
    </source>
</evidence>
<dbReference type="STRING" id="1537102.L1LBI5"/>
<dbReference type="OrthoDB" id="10251508at2759"/>
<dbReference type="Pfam" id="PF22099">
    <property type="entry name" value="MRS2-like"/>
    <property type="match status" value="1"/>
</dbReference>
<comment type="subcellular location">
    <subcellularLocation>
        <location evidence="1">Membrane</location>
        <topology evidence="1">Multi-pass membrane protein</topology>
    </subcellularLocation>
</comment>
<dbReference type="VEuPathDB" id="PiroplasmaDB:BEWA_012550"/>
<keyword evidence="3 9" id="KW-0812">Transmembrane</keyword>
<evidence type="ECO:0000256" key="4">
    <source>
        <dbReference type="ARBA" id="ARBA00022842"/>
    </source>
</evidence>
<reference evidence="10 11" key="1">
    <citation type="journal article" date="2012" name="BMC Genomics">
        <title>Comparative genomic analysis and phylogenetic position of Theileria equi.</title>
        <authorList>
            <person name="Kappmeyer L.S."/>
            <person name="Thiagarajan M."/>
            <person name="Herndon D.R."/>
            <person name="Ramsay J.D."/>
            <person name="Caler E."/>
            <person name="Djikeng A."/>
            <person name="Gillespie J.J."/>
            <person name="Lau A.O."/>
            <person name="Roalson E.H."/>
            <person name="Silva J.C."/>
            <person name="Silva M.G."/>
            <person name="Suarez C.E."/>
            <person name="Ueti M.W."/>
            <person name="Nene V.M."/>
            <person name="Mealey R.H."/>
            <person name="Knowles D.P."/>
            <person name="Brayton K.A."/>
        </authorList>
    </citation>
    <scope>NUCLEOTIDE SEQUENCE [LARGE SCALE GENOMIC DNA]</scope>
    <source>
        <strain evidence="10 11">WA</strain>
    </source>
</reference>
<dbReference type="PANTHER" id="PTHR13890">
    <property type="entry name" value="RNA SPLICING PROTEIN MRS2, MITOCHONDRIAL"/>
    <property type="match status" value="1"/>
</dbReference>
<dbReference type="AlphaFoldDB" id="L1LBI5"/>
<keyword evidence="8 9" id="KW-0472">Membrane</keyword>
<dbReference type="Gene3D" id="1.20.58.340">
    <property type="entry name" value="Magnesium transport protein CorA, transmembrane region"/>
    <property type="match status" value="1"/>
</dbReference>
<comment type="caution">
    <text evidence="10">The sequence shown here is derived from an EMBL/GenBank/DDBJ whole genome shotgun (WGS) entry which is preliminary data.</text>
</comment>
<evidence type="ECO:0000256" key="7">
    <source>
        <dbReference type="ARBA" id="ARBA00023065"/>
    </source>
</evidence>
<dbReference type="Gene3D" id="2.40.128.330">
    <property type="match status" value="1"/>
</dbReference>
<dbReference type="InterPro" id="IPR039204">
    <property type="entry name" value="MRS2-like"/>
</dbReference>
<evidence type="ECO:0000313" key="10">
    <source>
        <dbReference type="EMBL" id="EKX72696.1"/>
    </source>
</evidence>
<evidence type="ECO:0000256" key="1">
    <source>
        <dbReference type="ARBA" id="ARBA00004141"/>
    </source>
</evidence>
<keyword evidence="6 9" id="KW-1133">Transmembrane helix</keyword>
<proteinExistence type="predicted"/>
<evidence type="ECO:0008006" key="12">
    <source>
        <dbReference type="Google" id="ProtNLM"/>
    </source>
</evidence>